<protein>
    <submittedName>
        <fullName evidence="1">Splicing factor</fullName>
    </submittedName>
</protein>
<reference evidence="1" key="1">
    <citation type="submission" date="2022-07" db="EMBL/GenBank/DDBJ databases">
        <title>Phylogenomic reconstructions and comparative analyses of Kickxellomycotina fungi.</title>
        <authorList>
            <person name="Reynolds N.K."/>
            <person name="Stajich J.E."/>
            <person name="Barry K."/>
            <person name="Grigoriev I.V."/>
            <person name="Crous P."/>
            <person name="Smith M.E."/>
        </authorList>
    </citation>
    <scope>NUCLEOTIDE SEQUENCE</scope>
    <source>
        <strain evidence="1">CBS 190363</strain>
    </source>
</reference>
<keyword evidence="2" id="KW-1185">Reference proteome</keyword>
<organism evidence="1 2">
    <name type="scientific">Coemansia aciculifera</name>
    <dbReference type="NCBI Taxonomy" id="417176"/>
    <lineage>
        <taxon>Eukaryota</taxon>
        <taxon>Fungi</taxon>
        <taxon>Fungi incertae sedis</taxon>
        <taxon>Zoopagomycota</taxon>
        <taxon>Kickxellomycotina</taxon>
        <taxon>Kickxellomycetes</taxon>
        <taxon>Kickxellales</taxon>
        <taxon>Kickxellaceae</taxon>
        <taxon>Coemansia</taxon>
    </lineage>
</organism>
<gene>
    <name evidence="1" type="primary">LUC7</name>
    <name evidence="1" type="ORF">IWW38_000082</name>
</gene>
<accession>A0ACC1MA02</accession>
<name>A0ACC1MA02_9FUNG</name>
<evidence type="ECO:0000313" key="1">
    <source>
        <dbReference type="EMBL" id="KAJ2901117.1"/>
    </source>
</evidence>
<evidence type="ECO:0000313" key="2">
    <source>
        <dbReference type="Proteomes" id="UP001139981"/>
    </source>
</evidence>
<proteinExistence type="predicted"/>
<dbReference type="Proteomes" id="UP001139981">
    <property type="component" value="Unassembled WGS sequence"/>
</dbReference>
<comment type="caution">
    <text evidence="1">The sequence shown here is derived from an EMBL/GenBank/DDBJ whole genome shotgun (WGS) entry which is preliminary data.</text>
</comment>
<sequence>MTDMARQLLQELMGEFQDSGKRYTDADVCKDHLVDFCPNQQFINTKADLGPCDLVHDDKLREAYQNSSDRGRLGYEDAFYSRLQRLSHDLQRKVRRALERIAIEGDEQLVNPHKEEKEERAIILDVRIKQALQQVQELGKSGKVDEALSIFNHTERLKGDLVSLKKRIDYVNPMFKNEKRLEVCDVCGAFLVPNDASKRLDAHKEGKQHQGYIRIQMALEEHKSKGGYVRDSRGGDDRRGYNGGGRRRYDSHRSRSRTRSRSRSPINPRDRKRGYDDRGDYDDRGGSRHRDNSRRHRRDDRRY</sequence>
<dbReference type="EMBL" id="JANBVB010000001">
    <property type="protein sequence ID" value="KAJ2901117.1"/>
    <property type="molecule type" value="Genomic_DNA"/>
</dbReference>